<evidence type="ECO:0000313" key="1">
    <source>
        <dbReference type="EMBL" id="AXI01438.1"/>
    </source>
</evidence>
<dbReference type="KEGG" id="mbah:HYN46_00085"/>
<proteinExistence type="predicted"/>
<dbReference type="AlphaFoldDB" id="A0A345PAS5"/>
<gene>
    <name evidence="1" type="ORF">HYN46_00085</name>
    <name evidence="2" type="ORF">HYN46_17000</name>
</gene>
<evidence type="ECO:0000313" key="2">
    <source>
        <dbReference type="EMBL" id="AXI04384.1"/>
    </source>
</evidence>
<dbReference type="KEGG" id="mbah:HYN46_17000"/>
<dbReference type="EMBL" id="CP031222">
    <property type="protein sequence ID" value="AXI01438.1"/>
    <property type="molecule type" value="Genomic_DNA"/>
</dbReference>
<dbReference type="RefSeq" id="WP_114897550.1">
    <property type="nucleotide sequence ID" value="NZ_CP031222.1"/>
</dbReference>
<reference evidence="2 3" key="1">
    <citation type="submission" date="2018-07" db="EMBL/GenBank/DDBJ databases">
        <title>Genome sequencing of Moraxellaceae gen. HYN0046.</title>
        <authorList>
            <person name="Kim M."/>
            <person name="Yi H."/>
        </authorList>
    </citation>
    <scope>NUCLEOTIDE SEQUENCE [LARGE SCALE GENOMIC DNA]</scope>
    <source>
        <strain evidence="2 3">HYN0046</strain>
    </source>
</reference>
<organism evidence="2 3">
    <name type="scientific">Aquirhabdus parva</name>
    <dbReference type="NCBI Taxonomy" id="2283318"/>
    <lineage>
        <taxon>Bacteria</taxon>
        <taxon>Pseudomonadati</taxon>
        <taxon>Pseudomonadota</taxon>
        <taxon>Gammaproteobacteria</taxon>
        <taxon>Moraxellales</taxon>
        <taxon>Moraxellaceae</taxon>
        <taxon>Aquirhabdus</taxon>
    </lineage>
</organism>
<accession>A0A345PAS5</accession>
<keyword evidence="3" id="KW-1185">Reference proteome</keyword>
<sequence>MAVQNANSVAVSGGTINNTSVGVTTAAAGRFTTLTTTSGGAGGVTINAPASVVVFKTDDASEVNFNLKRIGAVTDTANIQIRHLATGAFDIRSLNDAGSAANSVIRAERGTGIAWSNLTVVPQSGQVTVGTSTAVSADKFGVSGRGYFTGGVTSMVATELDGTANGALYVSNQTTGQAQLTFIKKGAGTDAKMMDVLLAPSGAFIIRSTGDNWSSTVEALRVSRGSGSAIDNMQLLPAGGQLLVGLTSSSGTDKLRVNGTTSLLGPLNLPKYTLSTLPSAAATNGYLIDVTDATGGAKTCRSNGTNWVILNTTTTVS</sequence>
<dbReference type="Proteomes" id="UP000253940">
    <property type="component" value="Chromosome"/>
</dbReference>
<dbReference type="OrthoDB" id="7050922at2"/>
<name>A0A345PAS5_9GAMM</name>
<evidence type="ECO:0000313" key="3">
    <source>
        <dbReference type="Proteomes" id="UP000253940"/>
    </source>
</evidence>
<protein>
    <submittedName>
        <fullName evidence="2">Uncharacterized protein</fullName>
    </submittedName>
</protein>
<dbReference type="EMBL" id="CP031222">
    <property type="protein sequence ID" value="AXI04384.1"/>
    <property type="molecule type" value="Genomic_DNA"/>
</dbReference>